<evidence type="ECO:0000313" key="2">
    <source>
        <dbReference type="EMBL" id="GBM38879.1"/>
    </source>
</evidence>
<dbReference type="OrthoDB" id="6762744at2759"/>
<dbReference type="EMBL" id="BGPR01000880">
    <property type="protein sequence ID" value="GBM38879.1"/>
    <property type="molecule type" value="Genomic_DNA"/>
</dbReference>
<comment type="caution">
    <text evidence="2">The sequence shown here is derived from an EMBL/GenBank/DDBJ whole genome shotgun (WGS) entry which is preliminary data.</text>
</comment>
<dbReference type="AlphaFoldDB" id="A0A4Y2FF37"/>
<dbReference type="Gene3D" id="3.30.70.250">
    <property type="entry name" value="Malonyl-CoA ACP transacylase, ACP-binding"/>
    <property type="match status" value="1"/>
</dbReference>
<dbReference type="Pfam" id="PF00698">
    <property type="entry name" value="Acyl_transf_1"/>
    <property type="match status" value="1"/>
</dbReference>
<sequence length="91" mass="9924">MAALGITWSEATNCCPIDIFPSCHNVEDSVTVSGPRDSVKVFVDALKTENVFVREVDSCGFAFHSQYVLPAVGKLQTALEKVSFNGRVLIF</sequence>
<dbReference type="InterPro" id="IPR016036">
    <property type="entry name" value="Malonyl_transacylase_ACP-bd"/>
</dbReference>
<dbReference type="InterPro" id="IPR014043">
    <property type="entry name" value="Acyl_transferase_dom"/>
</dbReference>
<evidence type="ECO:0000313" key="3">
    <source>
        <dbReference type="Proteomes" id="UP000499080"/>
    </source>
</evidence>
<reference evidence="2 3" key="1">
    <citation type="journal article" date="2019" name="Sci. Rep.">
        <title>Orb-weaving spider Araneus ventricosus genome elucidates the spidroin gene catalogue.</title>
        <authorList>
            <person name="Kono N."/>
            <person name="Nakamura H."/>
            <person name="Ohtoshi R."/>
            <person name="Moran D.A.P."/>
            <person name="Shinohara A."/>
            <person name="Yoshida Y."/>
            <person name="Fujiwara M."/>
            <person name="Mori M."/>
            <person name="Tomita M."/>
            <person name="Arakawa K."/>
        </authorList>
    </citation>
    <scope>NUCLEOTIDE SEQUENCE [LARGE SCALE GENOMIC DNA]</scope>
</reference>
<protein>
    <submittedName>
        <fullName evidence="2">Fatty acid synthase</fullName>
    </submittedName>
</protein>
<feature type="domain" description="Malonyl-CoA:ACP transacylase (MAT)" evidence="1">
    <location>
        <begin position="1"/>
        <end position="82"/>
    </location>
</feature>
<proteinExistence type="predicted"/>
<keyword evidence="3" id="KW-1185">Reference proteome</keyword>
<dbReference type="SUPFAM" id="SSF55048">
    <property type="entry name" value="Probable ACP-binding domain of malonyl-CoA ACP transacylase"/>
    <property type="match status" value="1"/>
</dbReference>
<evidence type="ECO:0000259" key="1">
    <source>
        <dbReference type="Pfam" id="PF00698"/>
    </source>
</evidence>
<gene>
    <name evidence="2" type="primary">FASN_48</name>
    <name evidence="2" type="ORF">AVEN_49744_1</name>
</gene>
<organism evidence="2 3">
    <name type="scientific">Araneus ventricosus</name>
    <name type="common">Orbweaver spider</name>
    <name type="synonym">Epeira ventricosa</name>
    <dbReference type="NCBI Taxonomy" id="182803"/>
    <lineage>
        <taxon>Eukaryota</taxon>
        <taxon>Metazoa</taxon>
        <taxon>Ecdysozoa</taxon>
        <taxon>Arthropoda</taxon>
        <taxon>Chelicerata</taxon>
        <taxon>Arachnida</taxon>
        <taxon>Araneae</taxon>
        <taxon>Araneomorphae</taxon>
        <taxon>Entelegynae</taxon>
        <taxon>Araneoidea</taxon>
        <taxon>Araneidae</taxon>
        <taxon>Araneus</taxon>
    </lineage>
</organism>
<dbReference type="Proteomes" id="UP000499080">
    <property type="component" value="Unassembled WGS sequence"/>
</dbReference>
<accession>A0A4Y2FF37</accession>
<name>A0A4Y2FF37_ARAVE</name>